<protein>
    <submittedName>
        <fullName evidence="1">Halocarboxylic acid dehydrogenase DehI family protein</fullName>
    </submittedName>
</protein>
<reference evidence="1 2" key="1">
    <citation type="submission" date="2021-07" db="EMBL/GenBank/DDBJ databases">
        <title>A novel Jannaschia species isolated from marine dinoflagellate Ceratoperidinium margalefii.</title>
        <authorList>
            <person name="Jiang Y."/>
            <person name="Li Z."/>
        </authorList>
    </citation>
    <scope>NUCLEOTIDE SEQUENCE [LARGE SCALE GENOMIC DNA]</scope>
    <source>
        <strain evidence="1 2">J12C1-MA-4</strain>
    </source>
</reference>
<name>A0A8F6YC55_9RHOB</name>
<gene>
    <name evidence="1" type="ORF">KYE46_06450</name>
</gene>
<proteinExistence type="predicted"/>
<dbReference type="AlphaFoldDB" id="A0A8F6YC55"/>
<evidence type="ECO:0000313" key="2">
    <source>
        <dbReference type="Proteomes" id="UP000825009"/>
    </source>
</evidence>
<keyword evidence="2" id="KW-1185">Reference proteome</keyword>
<evidence type="ECO:0000313" key="1">
    <source>
        <dbReference type="EMBL" id="QXT40866.1"/>
    </source>
</evidence>
<sequence length="289" mass="31975">MVDLPRLKPDPIPAINPVPEFAVSGARAAVYERTKAGLGVPWMGVVAMAFAHYPRFYDTLWSAMEPITGTKAFEKACRSLRDVAEREAEALEPSPLVSQLSAHRYGAQEIEDIRACNEIFSSGNMPYVLMATLARHLLEGNPWRGGGDLDRTTATRPNVPKPALMEPHHASDDLAALYDDLRAALGLPFVNTDYRAFARWPSYFTMAWNDLSPRLSEAQYANNVERVHHAAVDLAASLPNMTGITPDELRDAATSDASLEEVLSVVRLFQWLLPGLAVNVAFFRSQLQR</sequence>
<dbReference type="Proteomes" id="UP000825009">
    <property type="component" value="Chromosome"/>
</dbReference>
<organism evidence="1 2">
    <name type="scientific">Gymnodinialimonas ceratoperidinii</name>
    <dbReference type="NCBI Taxonomy" id="2856823"/>
    <lineage>
        <taxon>Bacteria</taxon>
        <taxon>Pseudomonadati</taxon>
        <taxon>Pseudomonadota</taxon>
        <taxon>Alphaproteobacteria</taxon>
        <taxon>Rhodobacterales</taxon>
        <taxon>Paracoccaceae</taxon>
        <taxon>Gymnodinialimonas</taxon>
    </lineage>
</organism>
<accession>A0A8F6YC55</accession>
<dbReference type="RefSeq" id="WP_219004284.1">
    <property type="nucleotide sequence ID" value="NZ_CP079194.1"/>
</dbReference>
<dbReference type="EMBL" id="CP079194">
    <property type="protein sequence ID" value="QXT40866.1"/>
    <property type="molecule type" value="Genomic_DNA"/>
</dbReference>
<dbReference type="KEGG" id="gce:KYE46_06450"/>